<proteinExistence type="predicted"/>
<organism evidence="5 6">
    <name type="scientific">Sulfitobacter alexandrii</name>
    <dbReference type="NCBI Taxonomy" id="1917485"/>
    <lineage>
        <taxon>Bacteria</taxon>
        <taxon>Pseudomonadati</taxon>
        <taxon>Pseudomonadota</taxon>
        <taxon>Alphaproteobacteria</taxon>
        <taxon>Rhodobacterales</taxon>
        <taxon>Roseobacteraceae</taxon>
        <taxon>Sulfitobacter</taxon>
    </lineage>
</organism>
<dbReference type="Proteomes" id="UP000181897">
    <property type="component" value="Chromosome"/>
</dbReference>
<dbReference type="PANTHER" id="PTHR23309">
    <property type="entry name" value="3-HYDROXYACYL-COA DEHYROGENASE"/>
    <property type="match status" value="1"/>
</dbReference>
<sequence>MQDVFWRRGEDLLFRHTNPWELDEALTDWGHEMGPCEAQDLLGLDKVLARGPERVVPILPRMVAEGRLGKGGGVGFYRYPGGGGAVIDPLIEDLILEEAWFAKVARSELDDAALVEAMHDALAAECRRLLAQGEATRADLDEALMQGLHLPRDRAALFLSAI</sequence>
<dbReference type="GO" id="GO:0006631">
    <property type="term" value="P:fatty acid metabolic process"/>
    <property type="evidence" value="ECO:0007669"/>
    <property type="project" value="InterPro"/>
</dbReference>
<dbReference type="InterPro" id="IPR008927">
    <property type="entry name" value="6-PGluconate_DH-like_C_sf"/>
</dbReference>
<gene>
    <name evidence="5" type="ORF">BOO69_15550</name>
</gene>
<name>A0A1J0WK03_9RHOB</name>
<keyword evidence="3" id="KW-0511">Multifunctional enzyme</keyword>
<reference evidence="5 6" key="1">
    <citation type="submission" date="2016-11" db="EMBL/GenBank/DDBJ databases">
        <title>Complete genome sequence of Sulfitobacter sp. AM1-D1, a toxic bacteria associated with marine dinoflagellate Alexandrium minutum in East China Sea.</title>
        <authorList>
            <person name="Yang Q."/>
            <person name="Zhang X."/>
            <person name="Tian X."/>
        </authorList>
    </citation>
    <scope>NUCLEOTIDE SEQUENCE [LARGE SCALE GENOMIC DNA]</scope>
    <source>
        <strain evidence="5 6">AM1-D1</strain>
    </source>
</reference>
<evidence type="ECO:0000256" key="3">
    <source>
        <dbReference type="ARBA" id="ARBA00023268"/>
    </source>
</evidence>
<evidence type="ECO:0000313" key="5">
    <source>
        <dbReference type="EMBL" id="APE44665.1"/>
    </source>
</evidence>
<feature type="domain" description="3-hydroxyacyl-CoA dehydrogenase C-terminal" evidence="4">
    <location>
        <begin position="16"/>
        <end position="79"/>
    </location>
</feature>
<dbReference type="GO" id="GO:0016616">
    <property type="term" value="F:oxidoreductase activity, acting on the CH-OH group of donors, NAD or NADP as acceptor"/>
    <property type="evidence" value="ECO:0007669"/>
    <property type="project" value="InterPro"/>
</dbReference>
<dbReference type="Gene3D" id="1.10.1040.50">
    <property type="match status" value="1"/>
</dbReference>
<evidence type="ECO:0000256" key="2">
    <source>
        <dbReference type="ARBA" id="ARBA00023239"/>
    </source>
</evidence>
<accession>A0A1J0WK03</accession>
<dbReference type="AlphaFoldDB" id="A0A1J0WK03"/>
<dbReference type="InterPro" id="IPR006108">
    <property type="entry name" value="3HC_DH_C"/>
</dbReference>
<dbReference type="SUPFAM" id="SSF48179">
    <property type="entry name" value="6-phosphogluconate dehydrogenase C-terminal domain-like"/>
    <property type="match status" value="1"/>
</dbReference>
<dbReference type="GO" id="GO:0016829">
    <property type="term" value="F:lyase activity"/>
    <property type="evidence" value="ECO:0007669"/>
    <property type="project" value="UniProtKB-KW"/>
</dbReference>
<keyword evidence="1" id="KW-0413">Isomerase</keyword>
<dbReference type="STRING" id="1917485.BOO69_15550"/>
<protein>
    <recommendedName>
        <fullName evidence="4">3-hydroxyacyl-CoA dehydrogenase C-terminal domain-containing protein</fullName>
    </recommendedName>
</protein>
<evidence type="ECO:0000259" key="4">
    <source>
        <dbReference type="Pfam" id="PF00725"/>
    </source>
</evidence>
<keyword evidence="2" id="KW-0456">Lyase</keyword>
<dbReference type="KEGG" id="suam:BOO69_15550"/>
<dbReference type="EMBL" id="CP018076">
    <property type="protein sequence ID" value="APE44665.1"/>
    <property type="molecule type" value="Genomic_DNA"/>
</dbReference>
<keyword evidence="6" id="KW-1185">Reference proteome</keyword>
<evidence type="ECO:0000256" key="1">
    <source>
        <dbReference type="ARBA" id="ARBA00023235"/>
    </source>
</evidence>
<evidence type="ECO:0000313" key="6">
    <source>
        <dbReference type="Proteomes" id="UP000181897"/>
    </source>
</evidence>
<dbReference type="Pfam" id="PF00725">
    <property type="entry name" value="3HCDH"/>
    <property type="match status" value="1"/>
</dbReference>
<dbReference type="GO" id="GO:0016853">
    <property type="term" value="F:isomerase activity"/>
    <property type="evidence" value="ECO:0007669"/>
    <property type="project" value="UniProtKB-KW"/>
</dbReference>